<dbReference type="EMBL" id="JAFEUZ010000032">
    <property type="protein sequence ID" value="KAG5470768.1"/>
    <property type="molecule type" value="Genomic_DNA"/>
</dbReference>
<feature type="region of interest" description="Disordered" evidence="1">
    <location>
        <begin position="146"/>
        <end position="180"/>
    </location>
</feature>
<dbReference type="GeneID" id="92512124"/>
<sequence length="567" mass="61534">MHTALNFLSRAMMPPPRSYALDLEYLKFNGKSYVRSLALVPFARVGVRSPRQPRATEVVVRRGSPDGSGVELPPSVLTDLGSAPTVLELDPREVMRVSEPLPCGYLLRPKIQQALVQGAALEELRAPLEMEARSAMEAFASLRQALREQQKRASREEKGPPTSAGLRCDESASHPTHAAAESVDVGSDFLDLESGKTSTLSAVSSTADAEQVAMGELQIRLGMARFFKGLDPFGIPNVRRFSREALELLYAAPAESRDFIEASMHISGLRAYSKGRQGYKPLACLSHYHPRLLQAVLRRSFESAAAWYRWLEDCATCVEAHLLEVRNAHRDGVYVDTRRRARLSTGGASAGFDCLEAASAPTRRPLPLDFKESLTMEDLAKQMLHMWRDLELSPQSHSSGSDGAAQGSRAKVYVYGSSDAAVLHRTLRLALSAAPRTGHLSERLIEGGCRLCRPRQLPDAVTIVQISASASAHVAPSPSDLLQSPLEAVVVDATRHPLFTAAGFASSPKKPPSLMTALEKAANSDATAAELLLSPQWHDPLWDAQALACVCACAGMARASDERRRGG</sequence>
<name>A0A836KM42_9TRYP</name>
<proteinExistence type="predicted"/>
<feature type="compositionally biased region" description="Basic and acidic residues" evidence="1">
    <location>
        <begin position="146"/>
        <end position="159"/>
    </location>
</feature>
<organism evidence="2 3">
    <name type="scientific">Leishmania martiniquensis</name>
    <dbReference type="NCBI Taxonomy" id="1580590"/>
    <lineage>
        <taxon>Eukaryota</taxon>
        <taxon>Discoba</taxon>
        <taxon>Euglenozoa</taxon>
        <taxon>Kinetoplastea</taxon>
        <taxon>Metakinetoplastina</taxon>
        <taxon>Trypanosomatida</taxon>
        <taxon>Trypanosomatidae</taxon>
        <taxon>Leishmaniinae</taxon>
        <taxon>Leishmania</taxon>
    </lineage>
</organism>
<dbReference type="Proteomes" id="UP000673552">
    <property type="component" value="Chromosome 32"/>
</dbReference>
<protein>
    <submittedName>
        <fullName evidence="2">Uncharacterized protein</fullName>
    </submittedName>
</protein>
<gene>
    <name evidence="2" type="ORF">LSCM1_02017</name>
</gene>
<comment type="caution">
    <text evidence="2">The sequence shown here is derived from an EMBL/GenBank/DDBJ whole genome shotgun (WGS) entry which is preliminary data.</text>
</comment>
<dbReference type="RefSeq" id="XP_067176161.1">
    <property type="nucleotide sequence ID" value="XM_067319612.1"/>
</dbReference>
<evidence type="ECO:0000256" key="1">
    <source>
        <dbReference type="SAM" id="MobiDB-lite"/>
    </source>
</evidence>
<reference evidence="2 3" key="1">
    <citation type="submission" date="2021-03" db="EMBL/GenBank/DDBJ databases">
        <title>Leishmania (Mundinia) martiniquensis Genome sequencing and assembly.</title>
        <authorList>
            <person name="Almutairi H."/>
            <person name="Gatherer D."/>
        </authorList>
    </citation>
    <scope>NUCLEOTIDE SEQUENCE [LARGE SCALE GENOMIC DNA]</scope>
    <source>
        <strain evidence="2">LSCM1</strain>
    </source>
</reference>
<dbReference type="AlphaFoldDB" id="A0A836KM42"/>
<evidence type="ECO:0000313" key="3">
    <source>
        <dbReference type="Proteomes" id="UP000673552"/>
    </source>
</evidence>
<evidence type="ECO:0000313" key="2">
    <source>
        <dbReference type="EMBL" id="KAG5470768.1"/>
    </source>
</evidence>
<keyword evidence="3" id="KW-1185">Reference proteome</keyword>
<dbReference type="OrthoDB" id="273298at2759"/>
<dbReference type="KEGG" id="lmat:92512124"/>
<accession>A0A836KM42</accession>